<feature type="compositionally biased region" description="Basic and acidic residues" evidence="1">
    <location>
        <begin position="173"/>
        <end position="184"/>
    </location>
</feature>
<dbReference type="Pfam" id="PF04337">
    <property type="entry name" value="DUF480"/>
    <property type="match status" value="1"/>
</dbReference>
<evidence type="ECO:0000313" key="2">
    <source>
        <dbReference type="EMBL" id="HGT39533.1"/>
    </source>
</evidence>
<dbReference type="AlphaFoldDB" id="A0A7C4LL28"/>
<reference evidence="2" key="1">
    <citation type="journal article" date="2020" name="mSystems">
        <title>Genome- and Community-Level Interaction Insights into Carbon Utilization and Element Cycling Functions of Hydrothermarchaeota in Hydrothermal Sediment.</title>
        <authorList>
            <person name="Zhou Z."/>
            <person name="Liu Y."/>
            <person name="Xu W."/>
            <person name="Pan J."/>
            <person name="Luo Z.H."/>
            <person name="Li M."/>
        </authorList>
    </citation>
    <scope>NUCLEOTIDE SEQUENCE [LARGE SCALE GENOMIC DNA]</scope>
    <source>
        <strain evidence="2">SpSt-508</strain>
    </source>
</reference>
<dbReference type="SUPFAM" id="SSF46785">
    <property type="entry name" value="Winged helix' DNA-binding domain"/>
    <property type="match status" value="2"/>
</dbReference>
<dbReference type="PANTHER" id="PTHR38768:SF1">
    <property type="entry name" value="UPF0502 PROTEIN YCEH"/>
    <property type="match status" value="1"/>
</dbReference>
<dbReference type="InterPro" id="IPR036388">
    <property type="entry name" value="WH-like_DNA-bd_sf"/>
</dbReference>
<dbReference type="InterPro" id="IPR007432">
    <property type="entry name" value="DUF480"/>
</dbReference>
<sequence>MAESNTEQTPLLELSRKQRRVLGVLLEKAFTTPEQYPLTLKGTTTGCNQKSNRDPVTNYDEDTVLQTLQELVAKGLVGILHTESGRTERYRHYLRHRTQLSERQLAILTELMLRGKQRLGELRTRASRMVAIDTAEQLRLELTGLMDLGLVRASGPLARRGIEVDHNLYPPGENREPLSTHADDSAADTDSLPHAAESDEPPADAPHQSRLAALEAQVKRLEQEVGSLRQRMDSLDDELARWKRDLGC</sequence>
<name>A0A7C4LL28_9PLAN</name>
<protein>
    <submittedName>
        <fullName evidence="2">DUF480 domain-containing protein</fullName>
    </submittedName>
</protein>
<dbReference type="EMBL" id="DSVQ01000012">
    <property type="protein sequence ID" value="HGT39533.1"/>
    <property type="molecule type" value="Genomic_DNA"/>
</dbReference>
<accession>A0A7C4LL28</accession>
<dbReference type="InterPro" id="IPR036390">
    <property type="entry name" value="WH_DNA-bd_sf"/>
</dbReference>
<proteinExistence type="predicted"/>
<dbReference type="Gene3D" id="1.10.10.10">
    <property type="entry name" value="Winged helix-like DNA-binding domain superfamily/Winged helix DNA-binding domain"/>
    <property type="match status" value="2"/>
</dbReference>
<organism evidence="2">
    <name type="scientific">Schlesneria paludicola</name>
    <dbReference type="NCBI Taxonomy" id="360056"/>
    <lineage>
        <taxon>Bacteria</taxon>
        <taxon>Pseudomonadati</taxon>
        <taxon>Planctomycetota</taxon>
        <taxon>Planctomycetia</taxon>
        <taxon>Planctomycetales</taxon>
        <taxon>Planctomycetaceae</taxon>
        <taxon>Schlesneria</taxon>
    </lineage>
</organism>
<dbReference type="PANTHER" id="PTHR38768">
    <property type="entry name" value="UPF0502 PROTEIN YCEH"/>
    <property type="match status" value="1"/>
</dbReference>
<gene>
    <name evidence="2" type="ORF">ENS64_09770</name>
</gene>
<comment type="caution">
    <text evidence="2">The sequence shown here is derived from an EMBL/GenBank/DDBJ whole genome shotgun (WGS) entry which is preliminary data.</text>
</comment>
<feature type="region of interest" description="Disordered" evidence="1">
    <location>
        <begin position="164"/>
        <end position="212"/>
    </location>
</feature>
<evidence type="ECO:0000256" key="1">
    <source>
        <dbReference type="SAM" id="MobiDB-lite"/>
    </source>
</evidence>